<keyword evidence="3" id="KW-1185">Reference proteome</keyword>
<proteinExistence type="predicted"/>
<dbReference type="STRING" id="2082308.A0A2K1QFJ4"/>
<dbReference type="Proteomes" id="UP000243797">
    <property type="component" value="Unassembled WGS sequence"/>
</dbReference>
<protein>
    <submittedName>
        <fullName evidence="2">Uncharacterized protein</fullName>
    </submittedName>
</protein>
<dbReference type="InParanoid" id="A0A2K1QFJ4"/>
<accession>A0A2K1QFJ4</accession>
<gene>
    <name evidence="2" type="ORF">CAC42_1367</name>
</gene>
<sequence length="287" mass="31128">MSSTFTGNSPETFDAVYQRIKTFPTPLLPPGKAHDPKMTDRISSLYLHPSKQPPSSPLSPLSPPSDLLSNPPFPALEALLHILNLDLPSAHFLVRHMQAAPQWEGMYIHGLLHRVEGDYNNCRAWYADVCPCKAFTSFYGSSATDLPASLSFLASESDLSSLAGSDDDLSPAPTAEQPKSKDPNSDGPRLMYGPGGGKVPSQTSARAFISAIEKLRRTSASSSGYAARRTDLERASRAEIEALVDFCAEKYGTGKVRDASGVWVQPGEEHRAMGEKMVTGGEGWRKF</sequence>
<dbReference type="AlphaFoldDB" id="A0A2K1QFJ4"/>
<dbReference type="EMBL" id="NKHZ01000089">
    <property type="protein sequence ID" value="PNS13876.1"/>
    <property type="molecule type" value="Genomic_DNA"/>
</dbReference>
<comment type="caution">
    <text evidence="2">The sequence shown here is derived from an EMBL/GenBank/DDBJ whole genome shotgun (WGS) entry which is preliminary data.</text>
</comment>
<reference evidence="2 3" key="1">
    <citation type="submission" date="2017-06" db="EMBL/GenBank/DDBJ databases">
        <title>Draft genome sequence of a variant of Elsinoe murrayae.</title>
        <authorList>
            <person name="Cheng Q."/>
        </authorList>
    </citation>
    <scope>NUCLEOTIDE SEQUENCE [LARGE SCALE GENOMIC DNA]</scope>
    <source>
        <strain evidence="2 3">CQ-2017a</strain>
    </source>
</reference>
<name>A0A2K1QFJ4_9PEZI</name>
<evidence type="ECO:0000313" key="2">
    <source>
        <dbReference type="EMBL" id="PNS13876.1"/>
    </source>
</evidence>
<organism evidence="2 3">
    <name type="scientific">Sphaceloma murrayae</name>
    <dbReference type="NCBI Taxonomy" id="2082308"/>
    <lineage>
        <taxon>Eukaryota</taxon>
        <taxon>Fungi</taxon>
        <taxon>Dikarya</taxon>
        <taxon>Ascomycota</taxon>
        <taxon>Pezizomycotina</taxon>
        <taxon>Dothideomycetes</taxon>
        <taxon>Dothideomycetidae</taxon>
        <taxon>Myriangiales</taxon>
        <taxon>Elsinoaceae</taxon>
        <taxon>Sphaceloma</taxon>
    </lineage>
</organism>
<dbReference type="OrthoDB" id="2306919at2759"/>
<evidence type="ECO:0000313" key="3">
    <source>
        <dbReference type="Proteomes" id="UP000243797"/>
    </source>
</evidence>
<feature type="region of interest" description="Disordered" evidence="1">
    <location>
        <begin position="163"/>
        <end position="201"/>
    </location>
</feature>
<evidence type="ECO:0000256" key="1">
    <source>
        <dbReference type="SAM" id="MobiDB-lite"/>
    </source>
</evidence>